<sequence>MAFADLLEQVGSMGRFQMVHVILLSVPIVMMASHNLLQNFVAAVPPHHCTAHANQSASTLGLTEALLLSVPLDGKGKLERCRRYVHPQWNILAKNSSEDLEKEEIEMEGCVDGWSYNKTDMSSTIITEWDLVCDLKSLKQMGQTIYMGGVLVGALIFGGLSDRWFLESARWLVLNKKPEEAVKNLKSVARFNGRQAEGDKINLEMLQESMKKEMSCSQVNHSAVDLVRTRTMRTVTVCLSAAWFSTSFSYYGLSMDLQKFGMDIYLIQVLFGAVDIPAKIIITVAMSIAGRRPSLCVSLVLAGVTILSNMLVPFEMQTLRTSLAVLGKGCLAASFNCIYLYSGELQNGMGWVSTMARLGAMVAPLILLISDTIVWIPGLIYGGAPILCGIFAYFLPETLNTPLPDTIQDAEERDFKNKNSEIKSEEVSLNDKNNIPLKEMP</sequence>
<evidence type="ECO:0000256" key="6">
    <source>
        <dbReference type="SAM" id="Phobius"/>
    </source>
</evidence>
<evidence type="ECO:0000256" key="5">
    <source>
        <dbReference type="SAM" id="MobiDB-lite"/>
    </source>
</evidence>
<keyword evidence="4 6" id="KW-0472">Membrane</keyword>
<dbReference type="Gene3D" id="1.20.1250.20">
    <property type="entry name" value="MFS general substrate transporter like domains"/>
    <property type="match status" value="1"/>
</dbReference>
<evidence type="ECO:0000313" key="8">
    <source>
        <dbReference type="Proteomes" id="UP000319801"/>
    </source>
</evidence>
<feature type="transmembrane region" description="Helical" evidence="6">
    <location>
        <begin position="145"/>
        <end position="166"/>
    </location>
</feature>
<feature type="region of interest" description="Disordered" evidence="5">
    <location>
        <begin position="414"/>
        <end position="441"/>
    </location>
</feature>
<dbReference type="InterPro" id="IPR005828">
    <property type="entry name" value="MFS_sugar_transport-like"/>
</dbReference>
<protein>
    <submittedName>
        <fullName evidence="7">Solute carrier family 22 member 6</fullName>
    </submittedName>
</protein>
<comment type="subcellular location">
    <subcellularLocation>
        <location evidence="1">Membrane</location>
        <topology evidence="1">Multi-pass membrane protein</topology>
    </subcellularLocation>
</comment>
<keyword evidence="2 6" id="KW-0812">Transmembrane</keyword>
<dbReference type="InterPro" id="IPR036259">
    <property type="entry name" value="MFS_trans_sf"/>
</dbReference>
<evidence type="ECO:0000256" key="2">
    <source>
        <dbReference type="ARBA" id="ARBA00022692"/>
    </source>
</evidence>
<comment type="caution">
    <text evidence="7">The sequence shown here is derived from an EMBL/GenBank/DDBJ whole genome shotgun (WGS) entry which is preliminary data.</text>
</comment>
<feature type="transmembrane region" description="Helical" evidence="6">
    <location>
        <begin position="16"/>
        <end position="37"/>
    </location>
</feature>
<proteinExistence type="predicted"/>
<dbReference type="Pfam" id="PF00083">
    <property type="entry name" value="Sugar_tr"/>
    <property type="match status" value="1"/>
</dbReference>
<dbReference type="OrthoDB" id="2544694at2759"/>
<dbReference type="AlphaFoldDB" id="A0A556TX69"/>
<feature type="transmembrane region" description="Helical" evidence="6">
    <location>
        <begin position="234"/>
        <end position="253"/>
    </location>
</feature>
<evidence type="ECO:0000256" key="4">
    <source>
        <dbReference type="ARBA" id="ARBA00023136"/>
    </source>
</evidence>
<keyword evidence="3 6" id="KW-1133">Transmembrane helix</keyword>
<name>A0A556TX69_BAGYA</name>
<evidence type="ECO:0000256" key="3">
    <source>
        <dbReference type="ARBA" id="ARBA00022989"/>
    </source>
</evidence>
<feature type="compositionally biased region" description="Basic and acidic residues" evidence="5">
    <location>
        <begin position="414"/>
        <end position="426"/>
    </location>
</feature>
<organism evidence="7 8">
    <name type="scientific">Bagarius yarrelli</name>
    <name type="common">Goonch</name>
    <name type="synonym">Bagrus yarrelli</name>
    <dbReference type="NCBI Taxonomy" id="175774"/>
    <lineage>
        <taxon>Eukaryota</taxon>
        <taxon>Metazoa</taxon>
        <taxon>Chordata</taxon>
        <taxon>Craniata</taxon>
        <taxon>Vertebrata</taxon>
        <taxon>Euteleostomi</taxon>
        <taxon>Actinopterygii</taxon>
        <taxon>Neopterygii</taxon>
        <taxon>Teleostei</taxon>
        <taxon>Ostariophysi</taxon>
        <taxon>Siluriformes</taxon>
        <taxon>Sisoridae</taxon>
        <taxon>Sisorinae</taxon>
        <taxon>Bagarius</taxon>
    </lineage>
</organism>
<dbReference type="EMBL" id="VCAZ01000025">
    <property type="protein sequence ID" value="TSL04328.1"/>
    <property type="molecule type" value="Genomic_DNA"/>
</dbReference>
<evidence type="ECO:0000313" key="7">
    <source>
        <dbReference type="EMBL" id="TSL04328.1"/>
    </source>
</evidence>
<feature type="transmembrane region" description="Helical" evidence="6">
    <location>
        <begin position="348"/>
        <end position="367"/>
    </location>
</feature>
<accession>A0A556TX69</accession>
<dbReference type="Proteomes" id="UP000319801">
    <property type="component" value="Unassembled WGS sequence"/>
</dbReference>
<feature type="transmembrane region" description="Helical" evidence="6">
    <location>
        <begin position="265"/>
        <end position="286"/>
    </location>
</feature>
<feature type="transmembrane region" description="Helical" evidence="6">
    <location>
        <begin position="374"/>
        <end position="395"/>
    </location>
</feature>
<reference evidence="7 8" key="1">
    <citation type="journal article" date="2019" name="Genome Biol. Evol.">
        <title>Whole-Genome Sequencing of the Giant Devil Catfish, Bagarius yarrelli.</title>
        <authorList>
            <person name="Jiang W."/>
            <person name="Lv Y."/>
            <person name="Cheng L."/>
            <person name="Yang K."/>
            <person name="Chao B."/>
            <person name="Wang X."/>
            <person name="Li Y."/>
            <person name="Pan X."/>
            <person name="You X."/>
            <person name="Zhang Y."/>
            <person name="Yang J."/>
            <person name="Li J."/>
            <person name="Zhang X."/>
            <person name="Liu S."/>
            <person name="Sun C."/>
            <person name="Yang J."/>
            <person name="Shi Q."/>
        </authorList>
    </citation>
    <scope>NUCLEOTIDE SEQUENCE [LARGE SCALE GENOMIC DNA]</scope>
    <source>
        <strain evidence="7">JWS20170419001</strain>
        <tissue evidence="7">Muscle</tissue>
    </source>
</reference>
<feature type="transmembrane region" description="Helical" evidence="6">
    <location>
        <begin position="292"/>
        <end position="311"/>
    </location>
</feature>
<dbReference type="PANTHER" id="PTHR24064">
    <property type="entry name" value="SOLUTE CARRIER FAMILY 22 MEMBER"/>
    <property type="match status" value="1"/>
</dbReference>
<evidence type="ECO:0000256" key="1">
    <source>
        <dbReference type="ARBA" id="ARBA00004141"/>
    </source>
</evidence>
<dbReference type="GO" id="GO:0022857">
    <property type="term" value="F:transmembrane transporter activity"/>
    <property type="evidence" value="ECO:0007669"/>
    <property type="project" value="InterPro"/>
</dbReference>
<keyword evidence="8" id="KW-1185">Reference proteome</keyword>
<feature type="transmembrane region" description="Helical" evidence="6">
    <location>
        <begin position="323"/>
        <end position="342"/>
    </location>
</feature>
<dbReference type="SUPFAM" id="SSF103473">
    <property type="entry name" value="MFS general substrate transporter"/>
    <property type="match status" value="1"/>
</dbReference>
<gene>
    <name evidence="7" type="ORF">Baya_4008</name>
</gene>
<dbReference type="GO" id="GO:0016020">
    <property type="term" value="C:membrane"/>
    <property type="evidence" value="ECO:0007669"/>
    <property type="project" value="UniProtKB-SubCell"/>
</dbReference>